<evidence type="ECO:0000256" key="2">
    <source>
        <dbReference type="ARBA" id="ARBA00022679"/>
    </source>
</evidence>
<evidence type="ECO:0000256" key="3">
    <source>
        <dbReference type="ARBA" id="ARBA00022801"/>
    </source>
</evidence>
<keyword evidence="7" id="KW-1185">Reference proteome</keyword>
<feature type="region of interest" description="Disordered" evidence="5">
    <location>
        <begin position="499"/>
        <end position="519"/>
    </location>
</feature>
<dbReference type="OrthoDB" id="5297205at2"/>
<comment type="similarity">
    <text evidence="1">Belongs to the gamma-glutamyltransferase family.</text>
</comment>
<dbReference type="Proteomes" id="UP000198816">
    <property type="component" value="Unassembled WGS sequence"/>
</dbReference>
<dbReference type="PRINTS" id="PR01210">
    <property type="entry name" value="GGTRANSPTASE"/>
</dbReference>
<evidence type="ECO:0000256" key="1">
    <source>
        <dbReference type="ARBA" id="ARBA00009381"/>
    </source>
</evidence>
<dbReference type="SUPFAM" id="SSF56235">
    <property type="entry name" value="N-terminal nucleophile aminohydrolases (Ntn hydrolases)"/>
    <property type="match status" value="1"/>
</dbReference>
<proteinExistence type="inferred from homology"/>
<protein>
    <submittedName>
        <fullName evidence="6">Gamma-glutamyltranspeptidase / glutathione hydrolase</fullName>
    </submittedName>
</protein>
<dbReference type="Gene3D" id="1.10.246.130">
    <property type="match status" value="1"/>
</dbReference>
<gene>
    <name evidence="6" type="ORF">SAMN05421783_13027</name>
</gene>
<dbReference type="EMBL" id="FNNZ01000030">
    <property type="protein sequence ID" value="SDX49250.1"/>
    <property type="molecule type" value="Genomic_DNA"/>
</dbReference>
<evidence type="ECO:0000256" key="4">
    <source>
        <dbReference type="ARBA" id="ARBA00023145"/>
    </source>
</evidence>
<dbReference type="InterPro" id="IPR029055">
    <property type="entry name" value="Ntn_hydrolases_N"/>
</dbReference>
<dbReference type="PANTHER" id="PTHR43199:SF1">
    <property type="entry name" value="GLUTATHIONE HYDROLASE PROENZYME"/>
    <property type="match status" value="1"/>
</dbReference>
<dbReference type="Pfam" id="PF01019">
    <property type="entry name" value="G_glu_transpept"/>
    <property type="match status" value="1"/>
</dbReference>
<evidence type="ECO:0000313" key="7">
    <source>
        <dbReference type="Proteomes" id="UP000198816"/>
    </source>
</evidence>
<name>A0A1H3C5D4_THIRO</name>
<sequence>MTILGSVAAGHPLTAEAAAETLRAGGNAFDAALAALCAACIAEPVLASLGGGGFLLARPAGAAPELFDFFAQTPRRHRPEQELDFYPILADFGDATQEFHIGQGSIATPGAIAGLVAIHRAHCRLALEVIVAPACRLARDGVIVNRVQRDIAEIVAPILYASPAALALYADPEQPDRLAPVGARVRNPQLAETLQRIAREGADPFYRGDLGARLVRDCAEHGGHLSAADLAEYRVERRAPLVHPYRGAHLYTNPPPSQGGFLLGVTLGLLDAVEPARLGRGSPAHLHALALALELTQRLRRAQPTGPPESLSAPPSALPQSIPEAYRKLMEDAATFSRGTTQISVADREGNLASVTLSNGEGAGYVLPGTGIMLNNMLGEEDINPHGFHRWPTDRRISSMMAPSLLELAEGGWVVTGSSGSNRIRSAILQVISNLVDFGLDLEAAVASPRMHYEDGVLNLEPPIAEETVAALGTHWPGLKVWNRGSVFFGGAHSVAVAPDGSTHGAGDPRRGGVGLQVR</sequence>
<dbReference type="InterPro" id="IPR043137">
    <property type="entry name" value="GGT_ssub_C"/>
</dbReference>
<dbReference type="STRING" id="1058.SAMN05421783_13027"/>
<dbReference type="InterPro" id="IPR043138">
    <property type="entry name" value="GGT_lsub"/>
</dbReference>
<accession>A0A1H3C5D4</accession>
<evidence type="ECO:0000256" key="5">
    <source>
        <dbReference type="SAM" id="MobiDB-lite"/>
    </source>
</evidence>
<reference evidence="7" key="1">
    <citation type="submission" date="2016-10" db="EMBL/GenBank/DDBJ databases">
        <authorList>
            <person name="Varghese N."/>
            <person name="Submissions S."/>
        </authorList>
    </citation>
    <scope>NUCLEOTIDE SEQUENCE [LARGE SCALE GENOMIC DNA]</scope>
    <source>
        <strain evidence="7">DSM 217</strain>
    </source>
</reference>
<keyword evidence="3 6" id="KW-0378">Hydrolase</keyword>
<dbReference type="GO" id="GO:0016787">
    <property type="term" value="F:hydrolase activity"/>
    <property type="evidence" value="ECO:0007669"/>
    <property type="project" value="UniProtKB-KW"/>
</dbReference>
<dbReference type="GO" id="GO:0016740">
    <property type="term" value="F:transferase activity"/>
    <property type="evidence" value="ECO:0007669"/>
    <property type="project" value="UniProtKB-KW"/>
</dbReference>
<evidence type="ECO:0000313" key="6">
    <source>
        <dbReference type="EMBL" id="SDX49250.1"/>
    </source>
</evidence>
<keyword evidence="4" id="KW-0865">Zymogen</keyword>
<keyword evidence="2" id="KW-0808">Transferase</keyword>
<dbReference type="Gene3D" id="3.60.20.40">
    <property type="match status" value="1"/>
</dbReference>
<dbReference type="InterPro" id="IPR051792">
    <property type="entry name" value="GGT_bact"/>
</dbReference>
<dbReference type="PANTHER" id="PTHR43199">
    <property type="entry name" value="GLUTATHIONE HYDROLASE"/>
    <property type="match status" value="1"/>
</dbReference>
<dbReference type="AlphaFoldDB" id="A0A1H3C5D4"/>
<organism evidence="6 7">
    <name type="scientific">Thiocapsa roseopersicina</name>
    <dbReference type="NCBI Taxonomy" id="1058"/>
    <lineage>
        <taxon>Bacteria</taxon>
        <taxon>Pseudomonadati</taxon>
        <taxon>Pseudomonadota</taxon>
        <taxon>Gammaproteobacteria</taxon>
        <taxon>Chromatiales</taxon>
        <taxon>Chromatiaceae</taxon>
        <taxon>Thiocapsa</taxon>
    </lineage>
</organism>
<dbReference type="RefSeq" id="WP_093037284.1">
    <property type="nucleotide sequence ID" value="NZ_FNNZ01000030.1"/>
</dbReference>